<dbReference type="PROSITE" id="PS50011">
    <property type="entry name" value="PROTEIN_KINASE_DOM"/>
    <property type="match status" value="1"/>
</dbReference>
<comment type="caution">
    <text evidence="7">The sequence shown here is derived from an EMBL/GenBank/DDBJ whole genome shotgun (WGS) entry which is preliminary data.</text>
</comment>
<dbReference type="AlphaFoldDB" id="A0A9Q0WKB4"/>
<dbReference type="InterPro" id="IPR001245">
    <property type="entry name" value="Ser-Thr/Tyr_kinase_cat_dom"/>
</dbReference>
<proteinExistence type="predicted"/>
<evidence type="ECO:0000256" key="5">
    <source>
        <dbReference type="SAM" id="MobiDB-lite"/>
    </source>
</evidence>
<reference evidence="7" key="1">
    <citation type="submission" date="2022-11" db="EMBL/GenBank/DDBJ databases">
        <authorList>
            <person name="Hyden B.L."/>
            <person name="Feng K."/>
            <person name="Yates T."/>
            <person name="Jawdy S."/>
            <person name="Smart L.B."/>
            <person name="Muchero W."/>
        </authorList>
    </citation>
    <scope>NUCLEOTIDE SEQUENCE</scope>
    <source>
        <tissue evidence="7">Shoot tip</tissue>
    </source>
</reference>
<dbReference type="SUPFAM" id="SSF56112">
    <property type="entry name" value="Protein kinase-like (PK-like)"/>
    <property type="match status" value="1"/>
</dbReference>
<evidence type="ECO:0000313" key="8">
    <source>
        <dbReference type="Proteomes" id="UP001151752"/>
    </source>
</evidence>
<dbReference type="FunFam" id="3.30.200.20:FF:000327">
    <property type="entry name" value="Cysteine-rich receptor-like protein kinase 10"/>
    <property type="match status" value="1"/>
</dbReference>
<keyword evidence="8" id="KW-1185">Reference proteome</keyword>
<dbReference type="InterPro" id="IPR011009">
    <property type="entry name" value="Kinase-like_dom_sf"/>
</dbReference>
<feature type="compositionally biased region" description="Low complexity" evidence="5">
    <location>
        <begin position="271"/>
        <end position="282"/>
    </location>
</feature>
<name>A0A9Q0WKB4_9ROSI</name>
<dbReference type="Gene3D" id="3.30.200.20">
    <property type="entry name" value="Phosphorylase Kinase, domain 1"/>
    <property type="match status" value="1"/>
</dbReference>
<organism evidence="7 8">
    <name type="scientific">Salix koriyanagi</name>
    <dbReference type="NCBI Taxonomy" id="2511006"/>
    <lineage>
        <taxon>Eukaryota</taxon>
        <taxon>Viridiplantae</taxon>
        <taxon>Streptophyta</taxon>
        <taxon>Embryophyta</taxon>
        <taxon>Tracheophyta</taxon>
        <taxon>Spermatophyta</taxon>
        <taxon>Magnoliopsida</taxon>
        <taxon>eudicotyledons</taxon>
        <taxon>Gunneridae</taxon>
        <taxon>Pentapetalae</taxon>
        <taxon>rosids</taxon>
        <taxon>fabids</taxon>
        <taxon>Malpighiales</taxon>
        <taxon>Salicaceae</taxon>
        <taxon>Saliceae</taxon>
        <taxon>Salix</taxon>
    </lineage>
</organism>
<gene>
    <name evidence="7" type="ORF">OIU74_022450</name>
</gene>
<dbReference type="GO" id="GO:0005524">
    <property type="term" value="F:ATP binding"/>
    <property type="evidence" value="ECO:0007669"/>
    <property type="project" value="UniProtKB-KW"/>
</dbReference>
<evidence type="ECO:0000256" key="2">
    <source>
        <dbReference type="ARBA" id="ARBA00022741"/>
    </source>
</evidence>
<keyword evidence="4" id="KW-0067">ATP-binding</keyword>
<dbReference type="EMBL" id="JAPFFM010000003">
    <property type="protein sequence ID" value="KAJ6768796.1"/>
    <property type="molecule type" value="Genomic_DNA"/>
</dbReference>
<evidence type="ECO:0000259" key="6">
    <source>
        <dbReference type="PROSITE" id="PS50011"/>
    </source>
</evidence>
<feature type="domain" description="Protein kinase" evidence="6">
    <location>
        <begin position="42"/>
        <end position="314"/>
    </location>
</feature>
<dbReference type="Pfam" id="PF07714">
    <property type="entry name" value="PK_Tyr_Ser-Thr"/>
    <property type="match status" value="2"/>
</dbReference>
<accession>A0A9Q0WKB4</accession>
<dbReference type="InterPro" id="IPR052059">
    <property type="entry name" value="CR_Ser/Thr_kinase"/>
</dbReference>
<dbReference type="GO" id="GO:0004672">
    <property type="term" value="F:protein kinase activity"/>
    <property type="evidence" value="ECO:0007669"/>
    <property type="project" value="InterPro"/>
</dbReference>
<evidence type="ECO:0000256" key="1">
    <source>
        <dbReference type="ARBA" id="ARBA00022679"/>
    </source>
</evidence>
<protein>
    <submittedName>
        <fullName evidence="7">RECEPTOR-LIKE SERINE/THREONINE-PROTEIN KINASE SD1-8</fullName>
    </submittedName>
</protein>
<dbReference type="Proteomes" id="UP001151752">
    <property type="component" value="Chromosome 8"/>
</dbReference>
<keyword evidence="7" id="KW-0675">Receptor</keyword>
<keyword evidence="1" id="KW-0808">Transferase</keyword>
<dbReference type="PANTHER" id="PTHR47973">
    <property type="entry name" value="CYSTEINE-RICH RECEPTOR-LIKE PROTEIN KINASE 3"/>
    <property type="match status" value="1"/>
</dbReference>
<evidence type="ECO:0000256" key="3">
    <source>
        <dbReference type="ARBA" id="ARBA00022777"/>
    </source>
</evidence>
<feature type="region of interest" description="Disordered" evidence="5">
    <location>
        <begin position="249"/>
        <end position="314"/>
    </location>
</feature>
<keyword evidence="3 7" id="KW-0418">Kinase</keyword>
<keyword evidence="2" id="KW-0547">Nucleotide-binding</keyword>
<feature type="compositionally biased region" description="Low complexity" evidence="5">
    <location>
        <begin position="290"/>
        <end position="314"/>
    </location>
</feature>
<sequence>MMKSFKFKTSKEGPGEEDLEKIAEQEQKQFSFETLLSATKDFHPTNKLGEGGFGPVYKGKLDDGREIAVKKLSHSSNQGKKEFMNEAKLLARVQHRNIVNLLGYCALGVEKLLVYEYVANESLDKFLFILISGLKIKYTGYMAPEYVMHGHLSVKADVFSFGVLVLELISGQRNSAFSHQDVEAENLLDWAYKLHRKDRGLEIIDPKLASSAVTEQVKTCIHIGLLCAQGDPRLRPHMRRVVVLLSKKPSNLEEPDRPGVPGSRYRRSRRPGGTSSSTAGVAGTSGGSDSGTSHSRSNTDTATASTSASIETPR</sequence>
<dbReference type="Gene3D" id="1.10.510.10">
    <property type="entry name" value="Transferase(Phosphotransferase) domain 1"/>
    <property type="match status" value="1"/>
</dbReference>
<reference evidence="7" key="2">
    <citation type="journal article" date="2023" name="Int. J. Mol. Sci.">
        <title>De Novo Assembly and Annotation of 11 Diverse Shrub Willow (Salix) Genomes Reveals Novel Gene Organization in Sex-Linked Regions.</title>
        <authorList>
            <person name="Hyden B."/>
            <person name="Feng K."/>
            <person name="Yates T.B."/>
            <person name="Jawdy S."/>
            <person name="Cereghino C."/>
            <person name="Smart L.B."/>
            <person name="Muchero W."/>
        </authorList>
    </citation>
    <scope>NUCLEOTIDE SEQUENCE</scope>
    <source>
        <tissue evidence="7">Shoot tip</tissue>
    </source>
</reference>
<dbReference type="InterPro" id="IPR000719">
    <property type="entry name" value="Prot_kinase_dom"/>
</dbReference>
<evidence type="ECO:0000256" key="4">
    <source>
        <dbReference type="ARBA" id="ARBA00022840"/>
    </source>
</evidence>
<evidence type="ECO:0000313" key="7">
    <source>
        <dbReference type="EMBL" id="KAJ6768796.1"/>
    </source>
</evidence>